<evidence type="ECO:0008006" key="4">
    <source>
        <dbReference type="Google" id="ProtNLM"/>
    </source>
</evidence>
<feature type="signal peptide" evidence="1">
    <location>
        <begin position="1"/>
        <end position="25"/>
    </location>
</feature>
<organism evidence="2 3">
    <name type="scientific">Hymenobacter amundsenii</name>
    <dbReference type="NCBI Taxonomy" id="2006685"/>
    <lineage>
        <taxon>Bacteria</taxon>
        <taxon>Pseudomonadati</taxon>
        <taxon>Bacteroidota</taxon>
        <taxon>Cytophagia</taxon>
        <taxon>Cytophagales</taxon>
        <taxon>Hymenobacteraceae</taxon>
        <taxon>Hymenobacter</taxon>
    </lineage>
</organism>
<name>A0A246FHM9_9BACT</name>
<reference evidence="2 3" key="1">
    <citation type="submission" date="2017-06" db="EMBL/GenBank/DDBJ databases">
        <title>Hymenobacter amundsenii sp. nov. isolated from regoliths in Antarctica.</title>
        <authorList>
            <person name="Sedlacek I."/>
            <person name="Kralova S."/>
            <person name="Pantucek R."/>
            <person name="Svec P."/>
            <person name="Holochova P."/>
            <person name="Stankova E."/>
            <person name="Vrbovska V."/>
            <person name="Busse H.-J."/>
        </authorList>
    </citation>
    <scope>NUCLEOTIDE SEQUENCE [LARGE SCALE GENOMIC DNA]</scope>
    <source>
        <strain evidence="2 3">CCM 8682</strain>
    </source>
</reference>
<protein>
    <recommendedName>
        <fullName evidence="4">Outer membrane protein beta-barrel domain-containing protein</fullName>
    </recommendedName>
</protein>
<comment type="caution">
    <text evidence="2">The sequence shown here is derived from an EMBL/GenBank/DDBJ whole genome shotgun (WGS) entry which is preliminary data.</text>
</comment>
<keyword evidence="1" id="KW-0732">Signal</keyword>
<evidence type="ECO:0000256" key="1">
    <source>
        <dbReference type="SAM" id="SignalP"/>
    </source>
</evidence>
<keyword evidence="3" id="KW-1185">Reference proteome</keyword>
<evidence type="ECO:0000313" key="2">
    <source>
        <dbReference type="EMBL" id="OWP62024.1"/>
    </source>
</evidence>
<dbReference type="AlphaFoldDB" id="A0A246FHM9"/>
<feature type="chain" id="PRO_5012964474" description="Outer membrane protein beta-barrel domain-containing protein" evidence="1">
    <location>
        <begin position="26"/>
        <end position="229"/>
    </location>
</feature>
<dbReference type="Proteomes" id="UP000197277">
    <property type="component" value="Unassembled WGS sequence"/>
</dbReference>
<gene>
    <name evidence="2" type="ORF">CDA63_16475</name>
</gene>
<evidence type="ECO:0000313" key="3">
    <source>
        <dbReference type="Proteomes" id="UP000197277"/>
    </source>
</evidence>
<dbReference type="EMBL" id="NIRR01000035">
    <property type="protein sequence ID" value="OWP62024.1"/>
    <property type="molecule type" value="Genomic_DNA"/>
</dbReference>
<proteinExistence type="predicted"/>
<accession>A0A246FHM9</accession>
<dbReference type="RefSeq" id="WP_088465555.1">
    <property type="nucleotide sequence ID" value="NZ_NIRR01000035.1"/>
</dbReference>
<sequence length="229" mass="25392">METSRSVLIVPLLVVGGLAAGPAAAAAPVVPFDTSFVRHSHRRPVFQLDQRFSILNGKVVGTNGFKGGIEWRGRWRAGLGFYRLSGGVPTRTTQPPGTPPGTRDEVRFRYGVIYGEYVFIGNPRWELSTPLQLGIGGYYTKYLFPDGGVARTNSRILYLVEPSVAAHYRIFRWVGLGAGTGYRQVFASGEQPEDQISGYIFFARVKLFLGDLYKVVRGRQRLFSQDGLK</sequence>